<dbReference type="AlphaFoldDB" id="A0A8K0DRQ1"/>
<protein>
    <submittedName>
        <fullName evidence="1">Uncharacterized protein</fullName>
    </submittedName>
</protein>
<name>A0A8K0DRQ1_IGNLU</name>
<evidence type="ECO:0000313" key="1">
    <source>
        <dbReference type="EMBL" id="KAF2905245.1"/>
    </source>
</evidence>
<proteinExistence type="predicted"/>
<evidence type="ECO:0000313" key="2">
    <source>
        <dbReference type="Proteomes" id="UP000801492"/>
    </source>
</evidence>
<keyword evidence="2" id="KW-1185">Reference proteome</keyword>
<comment type="caution">
    <text evidence="1">The sequence shown here is derived from an EMBL/GenBank/DDBJ whole genome shotgun (WGS) entry which is preliminary data.</text>
</comment>
<reference evidence="1" key="1">
    <citation type="submission" date="2019-08" db="EMBL/GenBank/DDBJ databases">
        <title>The genome of the North American firefly Photinus pyralis.</title>
        <authorList>
            <consortium name="Photinus pyralis genome working group"/>
            <person name="Fallon T.R."/>
            <person name="Sander Lower S.E."/>
            <person name="Weng J.-K."/>
        </authorList>
    </citation>
    <scope>NUCLEOTIDE SEQUENCE</scope>
    <source>
        <strain evidence="1">TRF0915ILg1</strain>
        <tissue evidence="1">Whole body</tissue>
    </source>
</reference>
<organism evidence="1 2">
    <name type="scientific">Ignelater luminosus</name>
    <name type="common">Cucubano</name>
    <name type="synonym">Pyrophorus luminosus</name>
    <dbReference type="NCBI Taxonomy" id="2038154"/>
    <lineage>
        <taxon>Eukaryota</taxon>
        <taxon>Metazoa</taxon>
        <taxon>Ecdysozoa</taxon>
        <taxon>Arthropoda</taxon>
        <taxon>Hexapoda</taxon>
        <taxon>Insecta</taxon>
        <taxon>Pterygota</taxon>
        <taxon>Neoptera</taxon>
        <taxon>Endopterygota</taxon>
        <taxon>Coleoptera</taxon>
        <taxon>Polyphaga</taxon>
        <taxon>Elateriformia</taxon>
        <taxon>Elateroidea</taxon>
        <taxon>Elateridae</taxon>
        <taxon>Agrypninae</taxon>
        <taxon>Pyrophorini</taxon>
        <taxon>Ignelater</taxon>
    </lineage>
</organism>
<accession>A0A8K0DRQ1</accession>
<gene>
    <name evidence="1" type="ORF">ILUMI_00934</name>
</gene>
<sequence length="160" mass="18207">MLPKILFSRFLSSRFVQCAIVTTIYKLLSPHSTSSQQDWPSEEPMIAQDSRRDLLSKQQSEVHRPPHRARANALAVKRNAKVDKAIMLTQLQHIERINRSERITLRDQDDREPPMLQASSSEEVRKFIKAAQVKRVPGTDGITNRTLKALANKAIPALTE</sequence>
<dbReference type="EMBL" id="VTPC01000582">
    <property type="protein sequence ID" value="KAF2905245.1"/>
    <property type="molecule type" value="Genomic_DNA"/>
</dbReference>
<dbReference type="Proteomes" id="UP000801492">
    <property type="component" value="Unassembled WGS sequence"/>
</dbReference>